<evidence type="ECO:0000256" key="4">
    <source>
        <dbReference type="ARBA" id="ARBA00022737"/>
    </source>
</evidence>
<dbReference type="Proteomes" id="UP001154078">
    <property type="component" value="Chromosome 1"/>
</dbReference>
<dbReference type="GO" id="GO:0030992">
    <property type="term" value="C:intraciliary transport particle B"/>
    <property type="evidence" value="ECO:0007669"/>
    <property type="project" value="TreeGrafter"/>
</dbReference>
<dbReference type="PANTHER" id="PTHR15722">
    <property type="entry name" value="IFT140/172-RELATED"/>
    <property type="match status" value="1"/>
</dbReference>
<keyword evidence="7" id="KW-0966">Cell projection</keyword>
<keyword evidence="3" id="KW-0853">WD repeat</keyword>
<sequence>MQLKFLQTILEAQDTDNKICGLCWSPNNQKLAVATCDRQIYLFDEKGEKRDRFSTKPFDPEAGKKSYIIQGIAFSPDSTKLAVAQSDCIVYVYKIGEKWGEKKAICNKFPQPSPATCLLWLLTGPIIIGLVDGKVRALQIKSNKSQSLFASDSLVVSLASNSKGTGFLSGHMDGNVIRFFITHDNAEDEAQGRIILHSVPPYALAWPQGYVFVGGCDKRVSVYNNNGKLAKNFDYSKNMTEYDLNLAVCSPSGQAVAIGSFDRLRIYIWNTRKSIWEETPPKEIKNLYTVTALAWKRDGSKVTCGGMCGAVLQFESVLKRTVWKDKFEITYVGPSQVLVQPLNSSERGVILRSQHGGEIEDVKIMGKDSYLVARTEETLLVADLIRNLLSEVPWNNSGRHEKFYFENSTVCLVFNAGELTLIEYGDNDILYSVRTEFANPHLISVRLNERNQNIDNKKFAYLMDLKTVCIVDLVTGVMIGQINHDSKIDWLELSETGHKLLFRDKKQRLVLIDTHTHAKQTIFTEVGFVQWVEGSDVAVAQAGTNLTIWYNIELPENPTIMTVKGDVTDIIRNNGKTEAVCVDGNNVINIELDEGLVEFGTAINDNDYSRAVLFLESMEKSSEAEAMWHTLSLIAVKQQNLMLAERCYAAMGNVSVAHYLHETSIIGQKYAEDFNDSPNNCPEIWARLSILNGDLSTAENIYLEQGHIQSALDMYKKLHKWDEALRLADQRGYNKLKELKEEHMSTLMESGQFEKVGKVLESQGKYEEALNMYLKSNKLLRIPNLMIQHSELMDDHSVVANVLKSLLKNDHYEAAAEIYEKLDKCDLAMECYRKGKVWNKAVDLARNVNPNEVVQLEEEWGDSLVENKQMDAAISHYIEAGCTLKALDAAVNARQWKKAVHIIKVIDEPESVQKYYELIANYFSTIRDYSTAEKLYMACGMYKVAVDMYNEAGQWEKAHSIASRYLDQNEVADMYIKHAEQLEEAGKFRDAERLYLSIDSPDLAIAMYKRIEQYDNMVRLVEKYHPNLLQTTHLHLGQQLESQGKYRAAEIHYLAVGEWKAAMNMYRTLSMWEEAYRVAKQNGGQVAANQVAFLWAKTLPIDSAIKLLNKYGILDQCINYSCETYQFEFAFQLCKYSPEKVNEVHYKYAMALEDDGKFSEAEAEFILAEKPKEAILMYVHAQNWINALRIAETYEPASVPEVLQAQAFQCFEDKQYSEFEVLLLRAQMPELIVQKYKTSEMWVDALRVCKDYLPHLYPSLQSEYSSSHHHKTADVNIETLLSRANEWALAGQHKQAIECLLQVNTNITEASIVKRALLRAADMVNKFMFGEEALEIIKILSPRLIEAGEYQIAAQLYVSMEMMKEAIDTFIVAEDWNKARKVAKELEPAYESYVDTKYKDRLLKKGDVEQLADVDIIGALDLLAEQGQWARCIEKAKAQSKPILHKYVALYAAKLLKDGFIIESLNLYATYGAPAMPQNFNIYNHIATEIFATPGLDNGESYTVWNQLRQMLLEINEGLDVTQAANNETKYHFRNLLLISHYYALRTSCRQVSSLKSIACRISTALLRYTDVIPADKAFYEAGKDMKEEGRLSEAFVFLNHYLDLCEAIEEGEGQLVDHSDLAQTDFPSSIPLPSHLYLSEDLKEHDSIREWILAISMDQKIDQTLPVDDRQLYESSLQSGETPCLVTGYPVRKQAVTFSKTQLQANRDVWSKLKMGAKMAPESNVSNVISFMTKWCGSPNV</sequence>
<dbReference type="SUPFAM" id="SSF48452">
    <property type="entry name" value="TPR-like"/>
    <property type="match status" value="1"/>
</dbReference>
<dbReference type="InterPro" id="IPR036322">
    <property type="entry name" value="WD40_repeat_dom_sf"/>
</dbReference>
<dbReference type="SMART" id="SM00320">
    <property type="entry name" value="WD40"/>
    <property type="match status" value="6"/>
</dbReference>
<dbReference type="Pfam" id="PF00400">
    <property type="entry name" value="WD40"/>
    <property type="match status" value="1"/>
</dbReference>
<evidence type="ECO:0000256" key="3">
    <source>
        <dbReference type="ARBA" id="ARBA00022574"/>
    </source>
</evidence>
<protein>
    <recommendedName>
        <fullName evidence="13">Intraflagellar transport protein 172 homolog</fullName>
    </recommendedName>
</protein>
<evidence type="ECO:0000259" key="10">
    <source>
        <dbReference type="Pfam" id="PF24762"/>
    </source>
</evidence>
<evidence type="ECO:0000256" key="2">
    <source>
        <dbReference type="ARBA" id="ARBA00022473"/>
    </source>
</evidence>
<dbReference type="InterPro" id="IPR001680">
    <property type="entry name" value="WD40_rpt"/>
</dbReference>
<evidence type="ECO:0008006" key="13">
    <source>
        <dbReference type="Google" id="ProtNLM"/>
    </source>
</evidence>
<evidence type="ECO:0000259" key="9">
    <source>
        <dbReference type="Pfam" id="PF23387"/>
    </source>
</evidence>
<dbReference type="GO" id="GO:0036064">
    <property type="term" value="C:ciliary basal body"/>
    <property type="evidence" value="ECO:0007669"/>
    <property type="project" value="TreeGrafter"/>
</dbReference>
<dbReference type="InterPro" id="IPR011990">
    <property type="entry name" value="TPR-like_helical_dom_sf"/>
</dbReference>
<dbReference type="OrthoDB" id="2186662at2759"/>
<dbReference type="SUPFAM" id="SSF101898">
    <property type="entry name" value="NHL repeat"/>
    <property type="match status" value="1"/>
</dbReference>
<dbReference type="InterPro" id="IPR056157">
    <property type="entry name" value="TPR_IFT80_172_dom"/>
</dbReference>
<dbReference type="InterPro" id="IPR015943">
    <property type="entry name" value="WD40/YVTN_repeat-like_dom_sf"/>
</dbReference>
<dbReference type="FunFam" id="1.25.40.470:FF:000013">
    <property type="entry name" value="intraflagellar transport protein 172 homolog"/>
    <property type="match status" value="1"/>
</dbReference>
<feature type="domain" description="IFT80/172/WDR35 TPR" evidence="9">
    <location>
        <begin position="627"/>
        <end position="731"/>
    </location>
</feature>
<evidence type="ECO:0000256" key="8">
    <source>
        <dbReference type="ARBA" id="ARBA00038130"/>
    </source>
</evidence>
<keyword evidence="6" id="KW-0969">Cilium</keyword>
<dbReference type="PANTHER" id="PTHR15722:SF2">
    <property type="entry name" value="INTRAFLAGELLAR TRANSPORT PROTEIN 172 HOMOLOG"/>
    <property type="match status" value="1"/>
</dbReference>
<keyword evidence="12" id="KW-1185">Reference proteome</keyword>
<comment type="subcellular location">
    <subcellularLocation>
        <location evidence="1">Cell projection</location>
        <location evidence="1">Cilium</location>
    </subcellularLocation>
</comment>
<dbReference type="Gene3D" id="2.130.10.10">
    <property type="entry name" value="YVTN repeat-like/Quinoprotein amine dehydrogenase"/>
    <property type="match status" value="2"/>
</dbReference>
<dbReference type="Pfam" id="PF24762">
    <property type="entry name" value="TPR_IF140-IFT172"/>
    <property type="match status" value="1"/>
</dbReference>
<evidence type="ECO:0000313" key="12">
    <source>
        <dbReference type="Proteomes" id="UP001154078"/>
    </source>
</evidence>
<dbReference type="Gene3D" id="1.25.40.470">
    <property type="match status" value="2"/>
</dbReference>
<dbReference type="GO" id="GO:0042073">
    <property type="term" value="P:intraciliary transport"/>
    <property type="evidence" value="ECO:0007669"/>
    <property type="project" value="TreeGrafter"/>
</dbReference>
<evidence type="ECO:0000256" key="7">
    <source>
        <dbReference type="ARBA" id="ARBA00023273"/>
    </source>
</evidence>
<accession>A0A9P0ATA5</accession>
<dbReference type="InterPro" id="IPR056168">
    <property type="entry name" value="TPR_IF140/IFT172/WDR19"/>
</dbReference>
<evidence type="ECO:0000256" key="1">
    <source>
        <dbReference type="ARBA" id="ARBA00004138"/>
    </source>
</evidence>
<dbReference type="Pfam" id="PF23387">
    <property type="entry name" value="TPR_IFT80_172"/>
    <property type="match status" value="1"/>
</dbReference>
<keyword evidence="2" id="KW-0217">Developmental protein</keyword>
<dbReference type="SUPFAM" id="SSF50978">
    <property type="entry name" value="WD40 repeat-like"/>
    <property type="match status" value="1"/>
</dbReference>
<reference evidence="11" key="1">
    <citation type="submission" date="2021-12" db="EMBL/GenBank/DDBJ databases">
        <authorList>
            <person name="King R."/>
        </authorList>
    </citation>
    <scope>NUCLEOTIDE SEQUENCE</scope>
</reference>
<dbReference type="EMBL" id="OV121132">
    <property type="protein sequence ID" value="CAH0547355.1"/>
    <property type="molecule type" value="Genomic_DNA"/>
</dbReference>
<name>A0A9P0ATA5_BRAAE</name>
<keyword evidence="4" id="KW-0677">Repeat</keyword>
<organism evidence="11 12">
    <name type="scientific">Brassicogethes aeneus</name>
    <name type="common">Rape pollen beetle</name>
    <name type="synonym">Meligethes aeneus</name>
    <dbReference type="NCBI Taxonomy" id="1431903"/>
    <lineage>
        <taxon>Eukaryota</taxon>
        <taxon>Metazoa</taxon>
        <taxon>Ecdysozoa</taxon>
        <taxon>Arthropoda</taxon>
        <taxon>Hexapoda</taxon>
        <taxon>Insecta</taxon>
        <taxon>Pterygota</taxon>
        <taxon>Neoptera</taxon>
        <taxon>Endopterygota</taxon>
        <taxon>Coleoptera</taxon>
        <taxon>Polyphaga</taxon>
        <taxon>Cucujiformia</taxon>
        <taxon>Nitidulidae</taxon>
        <taxon>Meligethinae</taxon>
        <taxon>Brassicogethes</taxon>
    </lineage>
</organism>
<feature type="domain" description="IF140/IFT172/WDR19 TPR" evidence="10">
    <location>
        <begin position="929"/>
        <end position="1224"/>
    </location>
</feature>
<evidence type="ECO:0000256" key="5">
    <source>
        <dbReference type="ARBA" id="ARBA00022803"/>
    </source>
</evidence>
<keyword evidence="5" id="KW-0802">TPR repeat</keyword>
<evidence type="ECO:0000256" key="6">
    <source>
        <dbReference type="ARBA" id="ARBA00023069"/>
    </source>
</evidence>
<proteinExistence type="inferred from homology"/>
<comment type="similarity">
    <text evidence="8">Belongs to the IFT172 family.</text>
</comment>
<dbReference type="GO" id="GO:0005930">
    <property type="term" value="C:axoneme"/>
    <property type="evidence" value="ECO:0007669"/>
    <property type="project" value="TreeGrafter"/>
</dbReference>
<evidence type="ECO:0000313" key="11">
    <source>
        <dbReference type="EMBL" id="CAH0547355.1"/>
    </source>
</evidence>
<gene>
    <name evidence="11" type="ORF">MELIAE_LOCUS1363</name>
</gene>